<keyword evidence="17" id="KW-1185">Reference proteome</keyword>
<dbReference type="Gene3D" id="3.40.630.70">
    <property type="entry name" value="Leucyl/phenylalanyl-tRNA-protein transferase, C-terminal domain"/>
    <property type="match status" value="1"/>
</dbReference>
<keyword evidence="4 15" id="KW-0012">Acyltransferase</keyword>
<protein>
    <recommendedName>
        <fullName evidence="11 15">Leucyl/phenylalanyl-tRNA--protein transferase</fullName>
        <ecNumber evidence="10 15">2.3.2.6</ecNumber>
    </recommendedName>
    <alternativeName>
        <fullName evidence="12 15">L/F-transferase</fullName>
    </alternativeName>
    <alternativeName>
        <fullName evidence="13 15">Leucyltransferase</fullName>
    </alternativeName>
    <alternativeName>
        <fullName evidence="14 15">Phenyalanyltransferase</fullName>
    </alternativeName>
</protein>
<evidence type="ECO:0000256" key="1">
    <source>
        <dbReference type="ARBA" id="ARBA00004496"/>
    </source>
</evidence>
<evidence type="ECO:0000256" key="14">
    <source>
        <dbReference type="ARBA" id="ARBA00083640"/>
    </source>
</evidence>
<comment type="similarity">
    <text evidence="9 15">Belongs to the L/F-transferase family.</text>
</comment>
<dbReference type="RefSeq" id="WP_103880532.1">
    <property type="nucleotide sequence ID" value="NZ_FNVG01000010.1"/>
</dbReference>
<dbReference type="FunFam" id="3.30.70.3550:FF:000001">
    <property type="entry name" value="Leucyl/phenylalanyl-tRNA--protein transferase"/>
    <property type="match status" value="1"/>
</dbReference>
<dbReference type="Pfam" id="PF03588">
    <property type="entry name" value="Leu_Phe_trans"/>
    <property type="match status" value="1"/>
</dbReference>
<dbReference type="GO" id="GO:0030163">
    <property type="term" value="P:protein catabolic process"/>
    <property type="evidence" value="ECO:0007669"/>
    <property type="project" value="UniProtKB-UniRule"/>
</dbReference>
<dbReference type="InterPro" id="IPR042221">
    <property type="entry name" value="Leu/Phe-tRNA_Trfase_N"/>
</dbReference>
<dbReference type="PANTHER" id="PTHR30098:SF2">
    <property type="entry name" value="LEUCYL_PHENYLALANYL-TRNA--PROTEIN TRANSFERASE"/>
    <property type="match status" value="1"/>
</dbReference>
<dbReference type="PANTHER" id="PTHR30098">
    <property type="entry name" value="LEUCYL/PHENYLALANYL-TRNA--PROTEIN TRANSFERASE"/>
    <property type="match status" value="1"/>
</dbReference>
<dbReference type="OrthoDB" id="9790282at2"/>
<dbReference type="GO" id="GO:0008914">
    <property type="term" value="F:leucyl-tRNA--protein transferase activity"/>
    <property type="evidence" value="ECO:0007669"/>
    <property type="project" value="UniProtKB-UniRule"/>
</dbReference>
<dbReference type="FunFam" id="3.40.630.70:FF:000001">
    <property type="entry name" value="Leucyl/phenylalanyl-tRNA--protein transferase"/>
    <property type="match status" value="1"/>
</dbReference>
<evidence type="ECO:0000256" key="9">
    <source>
        <dbReference type="ARBA" id="ARBA00061535"/>
    </source>
</evidence>
<evidence type="ECO:0000256" key="2">
    <source>
        <dbReference type="ARBA" id="ARBA00022490"/>
    </source>
</evidence>
<evidence type="ECO:0000313" key="16">
    <source>
        <dbReference type="EMBL" id="SEG28483.1"/>
    </source>
</evidence>
<dbReference type="Proteomes" id="UP000236721">
    <property type="component" value="Unassembled WGS sequence"/>
</dbReference>
<comment type="catalytic activity">
    <reaction evidence="6 15">
        <text>N-terminal L-arginyl-[protein] + L-leucyl-tRNA(Leu) = N-terminal L-leucyl-L-arginyl-[protein] + tRNA(Leu) + H(+)</text>
        <dbReference type="Rhea" id="RHEA:50416"/>
        <dbReference type="Rhea" id="RHEA-COMP:9613"/>
        <dbReference type="Rhea" id="RHEA-COMP:9622"/>
        <dbReference type="Rhea" id="RHEA-COMP:12672"/>
        <dbReference type="Rhea" id="RHEA-COMP:12673"/>
        <dbReference type="ChEBI" id="CHEBI:15378"/>
        <dbReference type="ChEBI" id="CHEBI:64719"/>
        <dbReference type="ChEBI" id="CHEBI:78442"/>
        <dbReference type="ChEBI" id="CHEBI:78494"/>
        <dbReference type="ChEBI" id="CHEBI:133044"/>
        <dbReference type="EC" id="2.3.2.6"/>
    </reaction>
</comment>
<comment type="function">
    <text evidence="8 15">Functions in the N-end rule pathway of protein degradation where it conjugates Leu, Phe and, less efficiently, Met from aminoacyl-tRNAs to the N-termini of proteins containing an N-terminal arginine or lysine.</text>
</comment>
<evidence type="ECO:0000256" key="8">
    <source>
        <dbReference type="ARBA" id="ARBA00054043"/>
    </source>
</evidence>
<comment type="catalytic activity">
    <reaction evidence="7 15">
        <text>N-terminal L-lysyl-[protein] + L-leucyl-tRNA(Leu) = N-terminal L-leucyl-L-lysyl-[protein] + tRNA(Leu) + H(+)</text>
        <dbReference type="Rhea" id="RHEA:12340"/>
        <dbReference type="Rhea" id="RHEA-COMP:9613"/>
        <dbReference type="Rhea" id="RHEA-COMP:9622"/>
        <dbReference type="Rhea" id="RHEA-COMP:12670"/>
        <dbReference type="Rhea" id="RHEA-COMP:12671"/>
        <dbReference type="ChEBI" id="CHEBI:15378"/>
        <dbReference type="ChEBI" id="CHEBI:65249"/>
        <dbReference type="ChEBI" id="CHEBI:78442"/>
        <dbReference type="ChEBI" id="CHEBI:78494"/>
        <dbReference type="ChEBI" id="CHEBI:133043"/>
        <dbReference type="EC" id="2.3.2.6"/>
    </reaction>
</comment>
<evidence type="ECO:0000256" key="12">
    <source>
        <dbReference type="ARBA" id="ARBA00077136"/>
    </source>
</evidence>
<dbReference type="SUPFAM" id="SSF55729">
    <property type="entry name" value="Acyl-CoA N-acyltransferases (Nat)"/>
    <property type="match status" value="1"/>
</dbReference>
<dbReference type="InterPro" id="IPR004616">
    <property type="entry name" value="Leu/Phe-tRNA_Trfase"/>
</dbReference>
<evidence type="ECO:0000256" key="11">
    <source>
        <dbReference type="ARBA" id="ARBA00074372"/>
    </source>
</evidence>
<evidence type="ECO:0000256" key="4">
    <source>
        <dbReference type="ARBA" id="ARBA00023315"/>
    </source>
</evidence>
<evidence type="ECO:0000256" key="3">
    <source>
        <dbReference type="ARBA" id="ARBA00022679"/>
    </source>
</evidence>
<dbReference type="InterPro" id="IPR016181">
    <property type="entry name" value="Acyl_CoA_acyltransferase"/>
</dbReference>
<gene>
    <name evidence="15" type="primary">aat</name>
    <name evidence="16" type="ORF">SAMN04488244_11063</name>
</gene>
<dbReference type="HAMAP" id="MF_00688">
    <property type="entry name" value="Leu_Phe_trans"/>
    <property type="match status" value="1"/>
</dbReference>
<keyword evidence="3 15" id="KW-0808">Transferase</keyword>
<dbReference type="NCBIfam" id="TIGR00667">
    <property type="entry name" value="aat"/>
    <property type="match status" value="1"/>
</dbReference>
<dbReference type="GO" id="GO:0005737">
    <property type="term" value="C:cytoplasm"/>
    <property type="evidence" value="ECO:0007669"/>
    <property type="project" value="UniProtKB-SubCell"/>
</dbReference>
<evidence type="ECO:0000256" key="15">
    <source>
        <dbReference type="HAMAP-Rule" id="MF_00688"/>
    </source>
</evidence>
<accession>A0A1H5YW36</accession>
<evidence type="ECO:0000256" key="10">
    <source>
        <dbReference type="ARBA" id="ARBA00066767"/>
    </source>
</evidence>
<dbReference type="AlphaFoldDB" id="A0A1H5YW36"/>
<proteinExistence type="inferred from homology"/>
<reference evidence="17" key="1">
    <citation type="submission" date="2016-10" db="EMBL/GenBank/DDBJ databases">
        <authorList>
            <person name="Varghese N."/>
            <person name="Submissions S."/>
        </authorList>
    </citation>
    <scope>NUCLEOTIDE SEQUENCE [LARGE SCALE GENOMIC DNA]</scope>
    <source>
        <strain evidence="17">CGMCC 1.7062</strain>
    </source>
</reference>
<evidence type="ECO:0000256" key="7">
    <source>
        <dbReference type="ARBA" id="ARBA00051538"/>
    </source>
</evidence>
<sequence length="242" mass="27735">MTIYLTELSDTDYSFPSPFEALEEPNGLLAFGGDLSPSRLLSAYQQGVFPWFGPNEPLLWWSPAPRAIFDPQTYTPSRSLKKFQRKTRYRVTLNMSTPEVIHYCASTRPVEETWLNEDMQNAYIELAQQGHCHSIEVWDEHRLIGGLYGLSIGQVFCGESMFSLATNASKIALWYFCRHFCANGGRMIDCQVMNPHLESLGAKEISRESFIEKLHSYRQKPVHTSCFVPQELSFATEMERSK</sequence>
<name>A0A1H5YW36_9VIBR</name>
<evidence type="ECO:0000256" key="5">
    <source>
        <dbReference type="ARBA" id="ARBA00050607"/>
    </source>
</evidence>
<dbReference type="EMBL" id="FNVG01000010">
    <property type="protein sequence ID" value="SEG28483.1"/>
    <property type="molecule type" value="Genomic_DNA"/>
</dbReference>
<keyword evidence="2 15" id="KW-0963">Cytoplasm</keyword>
<evidence type="ECO:0000313" key="17">
    <source>
        <dbReference type="Proteomes" id="UP000236721"/>
    </source>
</evidence>
<comment type="subcellular location">
    <subcellularLocation>
        <location evidence="1 15">Cytoplasm</location>
    </subcellularLocation>
</comment>
<dbReference type="InterPro" id="IPR042203">
    <property type="entry name" value="Leu/Phe-tRNA_Trfase_C"/>
</dbReference>
<dbReference type="Gene3D" id="3.30.70.3550">
    <property type="entry name" value="Leucyl/phenylalanyl-tRNA-protein transferase, N-terminal domain"/>
    <property type="match status" value="1"/>
</dbReference>
<organism evidence="16 17">
    <name type="scientific">Vibrio hangzhouensis</name>
    <dbReference type="NCBI Taxonomy" id="462991"/>
    <lineage>
        <taxon>Bacteria</taxon>
        <taxon>Pseudomonadati</taxon>
        <taxon>Pseudomonadota</taxon>
        <taxon>Gammaproteobacteria</taxon>
        <taxon>Vibrionales</taxon>
        <taxon>Vibrionaceae</taxon>
        <taxon>Vibrio</taxon>
    </lineage>
</organism>
<evidence type="ECO:0000256" key="13">
    <source>
        <dbReference type="ARBA" id="ARBA00077165"/>
    </source>
</evidence>
<evidence type="ECO:0000256" key="6">
    <source>
        <dbReference type="ARBA" id="ARBA00050652"/>
    </source>
</evidence>
<comment type="catalytic activity">
    <reaction evidence="5 15">
        <text>L-phenylalanyl-tRNA(Phe) + an N-terminal L-alpha-aminoacyl-[protein] = an N-terminal L-phenylalanyl-L-alpha-aminoacyl-[protein] + tRNA(Phe)</text>
        <dbReference type="Rhea" id="RHEA:43632"/>
        <dbReference type="Rhea" id="RHEA-COMP:9668"/>
        <dbReference type="Rhea" id="RHEA-COMP:9699"/>
        <dbReference type="Rhea" id="RHEA-COMP:10636"/>
        <dbReference type="Rhea" id="RHEA-COMP:10637"/>
        <dbReference type="ChEBI" id="CHEBI:78442"/>
        <dbReference type="ChEBI" id="CHEBI:78531"/>
        <dbReference type="ChEBI" id="CHEBI:78597"/>
        <dbReference type="ChEBI" id="CHEBI:83561"/>
        <dbReference type="EC" id="2.3.2.6"/>
    </reaction>
</comment>
<dbReference type="EC" id="2.3.2.6" evidence="10 15"/>